<dbReference type="PANTHER" id="PTHR47986">
    <property type="entry name" value="OSJNBA0070M12.3 PROTEIN"/>
    <property type="match status" value="1"/>
</dbReference>
<evidence type="ECO:0000256" key="6">
    <source>
        <dbReference type="ARBA" id="ARBA00022801"/>
    </source>
</evidence>
<evidence type="ECO:0000256" key="7">
    <source>
        <dbReference type="ARBA" id="ARBA00022989"/>
    </source>
</evidence>
<evidence type="ECO:0000256" key="1">
    <source>
        <dbReference type="ARBA" id="ARBA00004167"/>
    </source>
</evidence>
<dbReference type="PANTHER" id="PTHR47986:SF5">
    <property type="entry name" value="RECEPTOR-LIKE KINASE TMK3"/>
    <property type="match status" value="1"/>
</dbReference>
<dbReference type="OrthoDB" id="1607253at2759"/>
<evidence type="ECO:0000256" key="9">
    <source>
        <dbReference type="ARBA" id="ARBA00023170"/>
    </source>
</evidence>
<dbReference type="Gene3D" id="1.20.1270.50">
    <property type="entry name" value="Glycoside hydrolase family 38, central domain"/>
    <property type="match status" value="1"/>
</dbReference>
<comment type="subcellular location">
    <subcellularLocation>
        <location evidence="1">Membrane</location>
        <topology evidence="1">Single-pass membrane protein</topology>
    </subcellularLocation>
</comment>
<keyword evidence="5" id="KW-0677">Repeat</keyword>
<dbReference type="GO" id="GO:0016020">
    <property type="term" value="C:membrane"/>
    <property type="evidence" value="ECO:0007669"/>
    <property type="project" value="UniProtKB-SubCell"/>
</dbReference>
<dbReference type="InterPro" id="IPR037094">
    <property type="entry name" value="Glyco_hydro_38_cen_sf"/>
</dbReference>
<evidence type="ECO:0000256" key="4">
    <source>
        <dbReference type="ARBA" id="ARBA00022729"/>
    </source>
</evidence>
<keyword evidence="6" id="KW-0378">Hydrolase</keyword>
<dbReference type="Proteomes" id="UP000224567">
    <property type="component" value="Unassembled WGS sequence"/>
</dbReference>
<organism evidence="12 13">
    <name type="scientific">Capsicum baccatum</name>
    <name type="common">Peruvian pepper</name>
    <dbReference type="NCBI Taxonomy" id="33114"/>
    <lineage>
        <taxon>Eukaryota</taxon>
        <taxon>Viridiplantae</taxon>
        <taxon>Streptophyta</taxon>
        <taxon>Embryophyta</taxon>
        <taxon>Tracheophyta</taxon>
        <taxon>Spermatophyta</taxon>
        <taxon>Magnoliopsida</taxon>
        <taxon>eudicotyledons</taxon>
        <taxon>Gunneridae</taxon>
        <taxon>Pentapetalae</taxon>
        <taxon>asterids</taxon>
        <taxon>lamiids</taxon>
        <taxon>Solanales</taxon>
        <taxon>Solanaceae</taxon>
        <taxon>Solanoideae</taxon>
        <taxon>Capsiceae</taxon>
        <taxon>Capsicum</taxon>
    </lineage>
</organism>
<keyword evidence="8" id="KW-0472">Membrane</keyword>
<reference evidence="13" key="2">
    <citation type="journal article" date="2017" name="J. Anim. Genet.">
        <title>Multiple reference genome sequences of hot pepper reveal the massive evolution of plant disease resistance genes by retroduplication.</title>
        <authorList>
            <person name="Kim S."/>
            <person name="Park J."/>
            <person name="Yeom S.-I."/>
            <person name="Kim Y.-M."/>
            <person name="Seo E."/>
            <person name="Kim K.-T."/>
            <person name="Kim M.-S."/>
            <person name="Lee J.M."/>
            <person name="Cheong K."/>
            <person name="Shin H.-S."/>
            <person name="Kim S.-B."/>
            <person name="Han K."/>
            <person name="Lee J."/>
            <person name="Park M."/>
            <person name="Lee H.-A."/>
            <person name="Lee H.-Y."/>
            <person name="Lee Y."/>
            <person name="Oh S."/>
            <person name="Lee J.H."/>
            <person name="Choi E."/>
            <person name="Choi E."/>
            <person name="Lee S.E."/>
            <person name="Jeon J."/>
            <person name="Kim H."/>
            <person name="Choi G."/>
            <person name="Song H."/>
            <person name="Lee J."/>
            <person name="Lee S.-C."/>
            <person name="Kwon J.-K."/>
            <person name="Lee H.-Y."/>
            <person name="Koo N."/>
            <person name="Hong Y."/>
            <person name="Kim R.W."/>
            <person name="Kang W.-H."/>
            <person name="Huh J.H."/>
            <person name="Kang B.-C."/>
            <person name="Yang T.-J."/>
            <person name="Lee Y.-H."/>
            <person name="Bennetzen J.L."/>
            <person name="Choi D."/>
        </authorList>
    </citation>
    <scope>NUCLEOTIDE SEQUENCE [LARGE SCALE GENOMIC DNA]</scope>
    <source>
        <strain evidence="13">cv. PBC81</strain>
    </source>
</reference>
<evidence type="ECO:0000256" key="3">
    <source>
        <dbReference type="ARBA" id="ARBA00022692"/>
    </source>
</evidence>
<keyword evidence="10" id="KW-0325">Glycoprotein</keyword>
<dbReference type="SUPFAM" id="SSF88688">
    <property type="entry name" value="Families 57/38 glycoside transferase middle domain"/>
    <property type="match status" value="1"/>
</dbReference>
<dbReference type="STRING" id="33114.A0A2G2VZ55"/>
<dbReference type="AlphaFoldDB" id="A0A2G2VZ55"/>
<dbReference type="InterPro" id="IPR028995">
    <property type="entry name" value="Glyco_hydro_57/38_cen_sf"/>
</dbReference>
<dbReference type="EMBL" id="MLFT02000009">
    <property type="protein sequence ID" value="PHT38258.1"/>
    <property type="molecule type" value="Genomic_DNA"/>
</dbReference>
<keyword evidence="9" id="KW-0675">Receptor</keyword>
<reference evidence="12 13" key="1">
    <citation type="journal article" date="2017" name="Genome Biol.">
        <title>New reference genome sequences of hot pepper reveal the massive evolution of plant disease-resistance genes by retroduplication.</title>
        <authorList>
            <person name="Kim S."/>
            <person name="Park J."/>
            <person name="Yeom S.I."/>
            <person name="Kim Y.M."/>
            <person name="Seo E."/>
            <person name="Kim K.T."/>
            <person name="Kim M.S."/>
            <person name="Lee J.M."/>
            <person name="Cheong K."/>
            <person name="Shin H.S."/>
            <person name="Kim S.B."/>
            <person name="Han K."/>
            <person name="Lee J."/>
            <person name="Park M."/>
            <person name="Lee H.A."/>
            <person name="Lee H.Y."/>
            <person name="Lee Y."/>
            <person name="Oh S."/>
            <person name="Lee J.H."/>
            <person name="Choi E."/>
            <person name="Choi E."/>
            <person name="Lee S.E."/>
            <person name="Jeon J."/>
            <person name="Kim H."/>
            <person name="Choi G."/>
            <person name="Song H."/>
            <person name="Lee J."/>
            <person name="Lee S.C."/>
            <person name="Kwon J.K."/>
            <person name="Lee H.Y."/>
            <person name="Koo N."/>
            <person name="Hong Y."/>
            <person name="Kim R.W."/>
            <person name="Kang W.H."/>
            <person name="Huh J.H."/>
            <person name="Kang B.C."/>
            <person name="Yang T.J."/>
            <person name="Lee Y.H."/>
            <person name="Bennetzen J.L."/>
            <person name="Choi D."/>
        </authorList>
    </citation>
    <scope>NUCLEOTIDE SEQUENCE [LARGE SCALE GENOMIC DNA]</scope>
    <source>
        <strain evidence="13">cv. PBC81</strain>
    </source>
</reference>
<keyword evidence="7" id="KW-1133">Transmembrane helix</keyword>
<accession>A0A2G2VZ55</accession>
<evidence type="ECO:0000256" key="8">
    <source>
        <dbReference type="ARBA" id="ARBA00023136"/>
    </source>
</evidence>
<keyword evidence="2" id="KW-0433">Leucine-rich repeat</keyword>
<name>A0A2G2VZ55_CAPBA</name>
<dbReference type="InterPro" id="IPR052422">
    <property type="entry name" value="Auxin_Ser/Thr_Kinase"/>
</dbReference>
<comment type="caution">
    <text evidence="12">The sequence shown here is derived from an EMBL/GenBank/DDBJ whole genome shotgun (WGS) entry which is preliminary data.</text>
</comment>
<gene>
    <name evidence="12" type="ORF">CQW23_21831</name>
</gene>
<feature type="domain" description="Glycoside hydrolase family 38 central" evidence="11">
    <location>
        <begin position="71"/>
        <end position="121"/>
    </location>
</feature>
<evidence type="ECO:0000313" key="13">
    <source>
        <dbReference type="Proteomes" id="UP000224567"/>
    </source>
</evidence>
<evidence type="ECO:0000313" key="12">
    <source>
        <dbReference type="EMBL" id="PHT38258.1"/>
    </source>
</evidence>
<dbReference type="InterPro" id="IPR015341">
    <property type="entry name" value="Glyco_hydro_38_cen"/>
</dbReference>
<dbReference type="GO" id="GO:0006013">
    <property type="term" value="P:mannose metabolic process"/>
    <property type="evidence" value="ECO:0007669"/>
    <property type="project" value="InterPro"/>
</dbReference>
<dbReference type="Pfam" id="PF09261">
    <property type="entry name" value="Alpha-mann_mid"/>
    <property type="match status" value="1"/>
</dbReference>
<dbReference type="FunFam" id="1.20.1270.50:FF:000003">
    <property type="entry name" value="Alpha-mannosidase"/>
    <property type="match status" value="1"/>
</dbReference>
<evidence type="ECO:0000256" key="2">
    <source>
        <dbReference type="ARBA" id="ARBA00022614"/>
    </source>
</evidence>
<keyword evidence="4" id="KW-0732">Signal</keyword>
<keyword evidence="3" id="KW-0812">Transmembrane</keyword>
<dbReference type="GO" id="GO:0004559">
    <property type="term" value="F:alpha-mannosidase activity"/>
    <property type="evidence" value="ECO:0007669"/>
    <property type="project" value="InterPro"/>
</dbReference>
<proteinExistence type="predicted"/>
<evidence type="ECO:0000256" key="10">
    <source>
        <dbReference type="ARBA" id="ARBA00023180"/>
    </source>
</evidence>
<keyword evidence="13" id="KW-1185">Reference proteome</keyword>
<evidence type="ECO:0000256" key="5">
    <source>
        <dbReference type="ARBA" id="ARBA00022737"/>
    </source>
</evidence>
<sequence length="230" mass="25425">MLDHLESVLANETVAVKSGQFIVEVKPQASIAYPNFHMFYSYLSRIFQDLHLRNGTLHPWPALKLYVRTMSTEVLAYALAIAQRHDAVSGTSKQHVADDYAKQLFIGYEQAVDIVSSSLACMVEPASASGCKLAGTFIYLALEYAELLTGWVALDEDRPNESQYLVAWNIKSSKEKLIATIDPVLDVKQESTLDSICTVAKPAGHCTAREPGQRPDISHVVNIFAPIVEK</sequence>
<evidence type="ECO:0000259" key="11">
    <source>
        <dbReference type="Pfam" id="PF09261"/>
    </source>
</evidence>
<protein>
    <recommendedName>
        <fullName evidence="11">Glycoside hydrolase family 38 central domain-containing protein</fullName>
    </recommendedName>
</protein>